<dbReference type="InterPro" id="IPR001387">
    <property type="entry name" value="Cro/C1-type_HTH"/>
</dbReference>
<comment type="caution">
    <text evidence="2">The sequence shown here is derived from an EMBL/GenBank/DDBJ whole genome shotgun (WGS) entry which is preliminary data.</text>
</comment>
<evidence type="ECO:0000259" key="1">
    <source>
        <dbReference type="PROSITE" id="PS50943"/>
    </source>
</evidence>
<dbReference type="Proteomes" id="UP000248057">
    <property type="component" value="Unassembled WGS sequence"/>
</dbReference>
<dbReference type="PROSITE" id="PS50943">
    <property type="entry name" value="HTH_CROC1"/>
    <property type="match status" value="1"/>
</dbReference>
<name>A0A2V3YAV7_9FIRM</name>
<proteinExistence type="predicted"/>
<organism evidence="2 3">
    <name type="scientific">Hungatella effluvii</name>
    <dbReference type="NCBI Taxonomy" id="1096246"/>
    <lineage>
        <taxon>Bacteria</taxon>
        <taxon>Bacillati</taxon>
        <taxon>Bacillota</taxon>
        <taxon>Clostridia</taxon>
        <taxon>Lachnospirales</taxon>
        <taxon>Lachnospiraceae</taxon>
        <taxon>Hungatella</taxon>
    </lineage>
</organism>
<dbReference type="RefSeq" id="WP_110322024.1">
    <property type="nucleotide sequence ID" value="NZ_QJKD01000002.1"/>
</dbReference>
<dbReference type="GeneID" id="86060486"/>
<reference evidence="2 3" key="1">
    <citation type="submission" date="2018-05" db="EMBL/GenBank/DDBJ databases">
        <title>Genomic Encyclopedia of Type Strains, Phase IV (KMG-IV): sequencing the most valuable type-strain genomes for metagenomic binning, comparative biology and taxonomic classification.</title>
        <authorList>
            <person name="Goeker M."/>
        </authorList>
    </citation>
    <scope>NUCLEOTIDE SEQUENCE [LARGE SCALE GENOMIC DNA]</scope>
    <source>
        <strain evidence="2 3">DSM 24995</strain>
    </source>
</reference>
<dbReference type="Pfam" id="PF01381">
    <property type="entry name" value="HTH_3"/>
    <property type="match status" value="1"/>
</dbReference>
<dbReference type="GO" id="GO:0003677">
    <property type="term" value="F:DNA binding"/>
    <property type="evidence" value="ECO:0007669"/>
    <property type="project" value="InterPro"/>
</dbReference>
<dbReference type="SMART" id="SM00530">
    <property type="entry name" value="HTH_XRE"/>
    <property type="match status" value="1"/>
</dbReference>
<dbReference type="CDD" id="cd00093">
    <property type="entry name" value="HTH_XRE"/>
    <property type="match status" value="1"/>
</dbReference>
<protein>
    <submittedName>
        <fullName evidence="2">Helix-turn-helix protein</fullName>
    </submittedName>
</protein>
<evidence type="ECO:0000313" key="2">
    <source>
        <dbReference type="EMBL" id="PXX56225.1"/>
    </source>
</evidence>
<feature type="domain" description="HTH cro/C1-type" evidence="1">
    <location>
        <begin position="10"/>
        <end position="64"/>
    </location>
</feature>
<dbReference type="SUPFAM" id="SSF47413">
    <property type="entry name" value="lambda repressor-like DNA-binding domains"/>
    <property type="match status" value="1"/>
</dbReference>
<dbReference type="InterPro" id="IPR010982">
    <property type="entry name" value="Lambda_DNA-bd_dom_sf"/>
</dbReference>
<gene>
    <name evidence="2" type="ORF">DFR60_102500</name>
</gene>
<dbReference type="Gene3D" id="1.10.260.40">
    <property type="entry name" value="lambda repressor-like DNA-binding domains"/>
    <property type="match status" value="1"/>
</dbReference>
<keyword evidence="3" id="KW-1185">Reference proteome</keyword>
<accession>A0A2V3YAV7</accession>
<dbReference type="AlphaFoldDB" id="A0A2V3YAV7"/>
<evidence type="ECO:0000313" key="3">
    <source>
        <dbReference type="Proteomes" id="UP000248057"/>
    </source>
</evidence>
<dbReference type="EMBL" id="QJKD01000002">
    <property type="protein sequence ID" value="PXX56225.1"/>
    <property type="molecule type" value="Genomic_DNA"/>
</dbReference>
<sequence length="298" mass="34832">MNPVKTGALIREQRIENHLTEQELAEKAGISVELLESYEHGTALFRASVLKRLTGPLGLSLMELMYGKRLTAVRSSHLNTIRLDLIRTAYDYKEYYWIIDGKAIVTYLDEWVRAGGCPDLEPFGSLTGLLPAWTGELIWKADNRFIWEMIDSPEPLNVPILVCEDDCDLSCIVILARIRKTENLVFWEKLGRLTHENEDYNLEKRSGILYLEAYTDEDWEQYGDNIACEPCDSAEYRQWISSHWDEELIRRRRNYTKPYMQNEAHIQWMAEPGWCFERAAYDRMVEAFRDVYKAGGKR</sequence>